<gene>
    <name evidence="1" type="ORF">RUMLAC_01465</name>
</gene>
<reference evidence="1 2" key="2">
    <citation type="submission" date="2008-08" db="EMBL/GenBank/DDBJ databases">
        <authorList>
            <person name="Fulton L."/>
            <person name="Clifton S."/>
            <person name="Fulton B."/>
            <person name="Xu J."/>
            <person name="Minx P."/>
            <person name="Pepin K.H."/>
            <person name="Johnson M."/>
            <person name="Bhonagiri V."/>
            <person name="Nash W.E."/>
            <person name="Mardis E.R."/>
            <person name="Wilson R.K."/>
        </authorList>
    </citation>
    <scope>NUCLEOTIDE SEQUENCE [LARGE SCALE GENOMIC DNA]</scope>
    <source>
        <strain evidence="1 2">ATCC 29176</strain>
    </source>
</reference>
<evidence type="ECO:0000313" key="1">
    <source>
        <dbReference type="EMBL" id="EDY32681.1"/>
    </source>
</evidence>
<dbReference type="Proteomes" id="UP000003254">
    <property type="component" value="Unassembled WGS sequence"/>
</dbReference>
<accession>B5CPS1</accession>
<organism evidence="1 2">
    <name type="scientific">[Ruminococcus] lactaris ATCC 29176</name>
    <dbReference type="NCBI Taxonomy" id="471875"/>
    <lineage>
        <taxon>Bacteria</taxon>
        <taxon>Bacillati</taxon>
        <taxon>Bacillota</taxon>
        <taxon>Clostridia</taxon>
        <taxon>Lachnospirales</taxon>
        <taxon>Lachnospiraceae</taxon>
        <taxon>Mediterraneibacter</taxon>
    </lineage>
</organism>
<dbReference type="HOGENOM" id="CLU_3029703_0_0_9"/>
<proteinExistence type="predicted"/>
<dbReference type="AlphaFoldDB" id="B5CPS1"/>
<keyword evidence="2" id="KW-1185">Reference proteome</keyword>
<name>B5CPS1_9FIRM</name>
<dbReference type="EMBL" id="ABOU02000034">
    <property type="protein sequence ID" value="EDY32681.1"/>
    <property type="molecule type" value="Genomic_DNA"/>
</dbReference>
<evidence type="ECO:0000313" key="2">
    <source>
        <dbReference type="Proteomes" id="UP000003254"/>
    </source>
</evidence>
<sequence>MKLNIHKDNRLWYNTRYCIEASDRRSSCYTKTKKNKRISEISTGWEENPLKSKDL</sequence>
<comment type="caution">
    <text evidence="1">The sequence shown here is derived from an EMBL/GenBank/DDBJ whole genome shotgun (WGS) entry which is preliminary data.</text>
</comment>
<protein>
    <submittedName>
        <fullName evidence="1">Uncharacterized protein</fullName>
    </submittedName>
</protein>
<reference evidence="1 2" key="1">
    <citation type="submission" date="2008-08" db="EMBL/GenBank/DDBJ databases">
        <title>Draft genome sequence of Ruminococcus lactaris ATCC 29176.</title>
        <authorList>
            <person name="Sudarsanam P."/>
            <person name="Ley R."/>
            <person name="Guruge J."/>
            <person name="Turnbaugh P.J."/>
            <person name="Mahowald M."/>
            <person name="Liep D."/>
            <person name="Gordon J."/>
        </authorList>
    </citation>
    <scope>NUCLEOTIDE SEQUENCE [LARGE SCALE GENOMIC DNA]</scope>
    <source>
        <strain evidence="1 2">ATCC 29176</strain>
    </source>
</reference>